<evidence type="ECO:0000256" key="6">
    <source>
        <dbReference type="ARBA" id="ARBA00049442"/>
    </source>
</evidence>
<feature type="binding site" evidence="10">
    <location>
        <position position="107"/>
    </location>
    <ligand>
        <name>shikimate</name>
        <dbReference type="ChEBI" id="CHEBI:36208"/>
    </ligand>
</feature>
<dbReference type="GO" id="GO:0004764">
    <property type="term" value="F:shikimate 3-dehydrogenase (NADP+) activity"/>
    <property type="evidence" value="ECO:0007669"/>
    <property type="project" value="UniProtKB-UniRule"/>
</dbReference>
<dbReference type="NCBIfam" id="TIGR00507">
    <property type="entry name" value="aroE"/>
    <property type="match status" value="1"/>
</dbReference>
<keyword evidence="5 10" id="KW-0057">Aromatic amino acid biosynthesis</keyword>
<sequence length="288" mass="30661">MKVRGTTKVVGLLGWPVEHSMSPAMHNAAFREAGLNYTYVPFPVQPEHLAKAVDAIRALNLAGANVTIPHKVAVMQYLDEIDEDAQKIGAVNTIVNVQGRLVGYNTDGQGFIRSLEEQGIGIKAAKVVLMGAGGAARAVVAALLSAGAASVTIAARSGDKANRLAGHYGSSAVTGIDWQSEVLSRRLAECDLLINATPLGMAPAVEKIPPVNWPVLASRTIVCDLIYNPLMTRFLQQAKERGHRVVTGEGMLAGQGALAFQIWTKTAAPYDVMAGNLLQQLKEQQENC</sequence>
<comment type="catalytic activity">
    <reaction evidence="7">
        <text>L-quinate + NAD(+) = 3-dehydroquinate + NADH + H(+)</text>
        <dbReference type="Rhea" id="RHEA:22364"/>
        <dbReference type="ChEBI" id="CHEBI:15378"/>
        <dbReference type="ChEBI" id="CHEBI:29751"/>
        <dbReference type="ChEBI" id="CHEBI:32364"/>
        <dbReference type="ChEBI" id="CHEBI:57540"/>
        <dbReference type="ChEBI" id="CHEBI:57945"/>
        <dbReference type="EC" id="1.1.1.24"/>
    </reaction>
</comment>
<comment type="caution">
    <text evidence="10">Lacks conserved residue(s) required for the propagation of feature annotation.</text>
</comment>
<dbReference type="GO" id="GO:0052734">
    <property type="term" value="F:shikimate 3-dehydrogenase (NAD+) activity"/>
    <property type="evidence" value="ECO:0007669"/>
    <property type="project" value="RHEA"/>
</dbReference>
<comment type="subunit">
    <text evidence="10">Homodimer.</text>
</comment>
<feature type="domain" description="SDH C-terminal" evidence="13">
    <location>
        <begin position="248"/>
        <end position="273"/>
    </location>
</feature>
<evidence type="ECO:0000256" key="9">
    <source>
        <dbReference type="ARBA" id="ARBA00060613"/>
    </source>
</evidence>
<dbReference type="PANTHER" id="PTHR21089">
    <property type="entry name" value="SHIKIMATE DEHYDROGENASE"/>
    <property type="match status" value="1"/>
</dbReference>
<dbReference type="Gene3D" id="3.40.50.720">
    <property type="entry name" value="NAD(P)-binding Rossmann-like Domain"/>
    <property type="match status" value="1"/>
</dbReference>
<dbReference type="NCBIfam" id="NF001314">
    <property type="entry name" value="PRK00258.2-2"/>
    <property type="match status" value="1"/>
</dbReference>
<dbReference type="Pfam" id="PF18317">
    <property type="entry name" value="SDH_C"/>
    <property type="match status" value="1"/>
</dbReference>
<comment type="pathway">
    <text evidence="1 10">Metabolic intermediate biosynthesis; chorismate biosynthesis; chorismate from D-erythrose 4-phosphate and phosphoenolpyruvate: step 4/7.</text>
</comment>
<evidence type="ECO:0000256" key="10">
    <source>
        <dbReference type="HAMAP-Rule" id="MF_00222"/>
    </source>
</evidence>
<dbReference type="InterPro" id="IPR022893">
    <property type="entry name" value="Shikimate_DH_fam"/>
</dbReference>
<evidence type="ECO:0000256" key="8">
    <source>
        <dbReference type="ARBA" id="ARBA00052329"/>
    </source>
</evidence>
<dbReference type="Pfam" id="PF01488">
    <property type="entry name" value="Shikimate_DH"/>
    <property type="match status" value="1"/>
</dbReference>
<dbReference type="InterPro" id="IPR011342">
    <property type="entry name" value="Shikimate_DH"/>
</dbReference>
<evidence type="ECO:0000259" key="11">
    <source>
        <dbReference type="Pfam" id="PF01488"/>
    </source>
</evidence>
<comment type="caution">
    <text evidence="14">The sequence shown here is derived from an EMBL/GenBank/DDBJ whole genome shotgun (WGS) entry which is preliminary data.</text>
</comment>
<dbReference type="EMBL" id="SLUI01000014">
    <property type="protein sequence ID" value="TCL35038.1"/>
    <property type="molecule type" value="Genomic_DNA"/>
</dbReference>
<feature type="binding site" evidence="10">
    <location>
        <position position="227"/>
    </location>
    <ligand>
        <name>shikimate</name>
        <dbReference type="ChEBI" id="CHEBI:36208"/>
    </ligand>
</feature>
<dbReference type="RefSeq" id="WP_243650623.1">
    <property type="nucleotide sequence ID" value="NZ_DAMAKO010000002.1"/>
</dbReference>
<gene>
    <name evidence="10" type="primary">aroE</name>
    <name evidence="14" type="ORF">EV210_11455</name>
</gene>
<feature type="binding site" evidence="10">
    <location>
        <begin position="20"/>
        <end position="22"/>
    </location>
    <ligand>
        <name>shikimate</name>
        <dbReference type="ChEBI" id="CHEBI:36208"/>
    </ligand>
</feature>
<dbReference type="InterPro" id="IPR041121">
    <property type="entry name" value="SDH_C"/>
</dbReference>
<dbReference type="SUPFAM" id="SSF51735">
    <property type="entry name" value="NAD(P)-binding Rossmann-fold domains"/>
    <property type="match status" value="1"/>
</dbReference>
<accession>A0A4V2Q876</accession>
<organism evidence="14 15">
    <name type="scientific">Anaerospora hongkongensis</name>
    <dbReference type="NCBI Taxonomy" id="244830"/>
    <lineage>
        <taxon>Bacteria</taxon>
        <taxon>Bacillati</taxon>
        <taxon>Bacillota</taxon>
        <taxon>Negativicutes</taxon>
        <taxon>Selenomonadales</taxon>
        <taxon>Sporomusaceae</taxon>
        <taxon>Anaerospora</taxon>
    </lineage>
</organism>
<evidence type="ECO:0000313" key="15">
    <source>
        <dbReference type="Proteomes" id="UP000295063"/>
    </source>
</evidence>
<protein>
    <recommendedName>
        <fullName evidence="10">Shikimate dehydrogenase (NADP(+))</fullName>
        <shortName evidence="10">SDH</shortName>
        <ecNumber evidence="10">1.1.1.25</ecNumber>
    </recommendedName>
</protein>
<dbReference type="FunFam" id="3.40.50.10860:FF:000004">
    <property type="entry name" value="Quinate/shikimate dehydrogenase"/>
    <property type="match status" value="1"/>
</dbReference>
<comment type="function">
    <text evidence="10">Involved in the biosynthesis of the chorismate, which leads to the biosynthesis of aromatic amino acids. Catalyzes the reversible NADPH linked reduction of 3-dehydroshikimate (DHSA) to yield shikimate (SA).</text>
</comment>
<dbReference type="InterPro" id="IPR046346">
    <property type="entry name" value="Aminoacid_DH-like_N_sf"/>
</dbReference>
<evidence type="ECO:0000256" key="1">
    <source>
        <dbReference type="ARBA" id="ARBA00004871"/>
    </source>
</evidence>
<dbReference type="GO" id="GO:0019632">
    <property type="term" value="P:shikimate metabolic process"/>
    <property type="evidence" value="ECO:0007669"/>
    <property type="project" value="InterPro"/>
</dbReference>
<feature type="binding site" evidence="10">
    <location>
        <begin position="131"/>
        <end position="135"/>
    </location>
    <ligand>
        <name>NADP(+)</name>
        <dbReference type="ChEBI" id="CHEBI:58349"/>
    </ligand>
</feature>
<feature type="binding site" evidence="10">
    <location>
        <position position="83"/>
    </location>
    <ligand>
        <name>NADP(+)</name>
        <dbReference type="ChEBI" id="CHEBI:58349"/>
    </ligand>
</feature>
<dbReference type="Pfam" id="PF08501">
    <property type="entry name" value="Shikimate_dh_N"/>
    <property type="match status" value="1"/>
</dbReference>
<dbReference type="AlphaFoldDB" id="A0A4V2Q876"/>
<dbReference type="NCBIfam" id="NF001319">
    <property type="entry name" value="PRK00258.3-3"/>
    <property type="match status" value="1"/>
</dbReference>
<dbReference type="HAMAP" id="MF_00222">
    <property type="entry name" value="Shikimate_DH_AroE"/>
    <property type="match status" value="1"/>
</dbReference>
<feature type="binding site" evidence="10">
    <location>
        <position position="67"/>
    </location>
    <ligand>
        <name>shikimate</name>
        <dbReference type="ChEBI" id="CHEBI:36208"/>
    </ligand>
</feature>
<dbReference type="FunFam" id="3.40.50.720:FF:000086">
    <property type="entry name" value="Quinate/shikimate dehydrogenase"/>
    <property type="match status" value="1"/>
</dbReference>
<feature type="domain" description="Shikimate dehydrogenase substrate binding N-terminal" evidence="12">
    <location>
        <begin position="12"/>
        <end position="94"/>
    </location>
</feature>
<dbReference type="UniPathway" id="UPA00053">
    <property type="reaction ID" value="UER00087"/>
</dbReference>
<dbReference type="EC" id="1.1.1.25" evidence="10"/>
<evidence type="ECO:0000256" key="4">
    <source>
        <dbReference type="ARBA" id="ARBA00023002"/>
    </source>
</evidence>
<dbReference type="PANTHER" id="PTHR21089:SF1">
    <property type="entry name" value="BIFUNCTIONAL 3-DEHYDROQUINATE DEHYDRATASE_SHIKIMATE DEHYDROGENASE, CHLOROPLASTIC"/>
    <property type="match status" value="1"/>
</dbReference>
<reference evidence="14 15" key="1">
    <citation type="submission" date="2019-03" db="EMBL/GenBank/DDBJ databases">
        <title>Genomic Encyclopedia of Type Strains, Phase IV (KMG-IV): sequencing the most valuable type-strain genomes for metagenomic binning, comparative biology and taxonomic classification.</title>
        <authorList>
            <person name="Goeker M."/>
        </authorList>
    </citation>
    <scope>NUCLEOTIDE SEQUENCE [LARGE SCALE GENOMIC DNA]</scope>
    <source>
        <strain evidence="14 15">DSM 15969</strain>
    </source>
</reference>
<dbReference type="Gene3D" id="3.40.50.10860">
    <property type="entry name" value="Leucine Dehydrogenase, chain A, domain 1"/>
    <property type="match status" value="1"/>
</dbReference>
<feature type="domain" description="Quinate/shikimate 5-dehydrogenase/glutamyl-tRNA reductase" evidence="11">
    <location>
        <begin position="121"/>
        <end position="197"/>
    </location>
</feature>
<dbReference type="GO" id="GO:0009423">
    <property type="term" value="P:chorismate biosynthetic process"/>
    <property type="evidence" value="ECO:0007669"/>
    <property type="project" value="UniProtKB-UniRule"/>
</dbReference>
<keyword evidence="15" id="KW-1185">Reference proteome</keyword>
<dbReference type="CDD" id="cd01065">
    <property type="entry name" value="NAD_bind_Shikimate_DH"/>
    <property type="match status" value="1"/>
</dbReference>
<dbReference type="InterPro" id="IPR013708">
    <property type="entry name" value="Shikimate_DH-bd_N"/>
</dbReference>
<proteinExistence type="inferred from homology"/>
<evidence type="ECO:0000259" key="13">
    <source>
        <dbReference type="Pfam" id="PF18317"/>
    </source>
</evidence>
<dbReference type="InterPro" id="IPR006151">
    <property type="entry name" value="Shikm_DH/Glu-tRNA_Rdtase"/>
</dbReference>
<dbReference type="GO" id="GO:0030266">
    <property type="term" value="F:quinate 3-dehydrogenase (NAD+) activity"/>
    <property type="evidence" value="ECO:0007669"/>
    <property type="project" value="UniProtKB-EC"/>
</dbReference>
<dbReference type="SUPFAM" id="SSF53223">
    <property type="entry name" value="Aminoacid dehydrogenase-like, N-terminal domain"/>
    <property type="match status" value="1"/>
</dbReference>
<feature type="active site" description="Proton acceptor" evidence="10">
    <location>
        <position position="71"/>
    </location>
</feature>
<dbReference type="Proteomes" id="UP000295063">
    <property type="component" value="Unassembled WGS sequence"/>
</dbReference>
<evidence type="ECO:0000256" key="3">
    <source>
        <dbReference type="ARBA" id="ARBA00022857"/>
    </source>
</evidence>
<keyword evidence="2 10" id="KW-0028">Amino-acid biosynthesis</keyword>
<comment type="pathway">
    <text evidence="9">Aromatic compound metabolism; 3,4-dihydroxybenzoate biosynthesis; 3-dehydroquinate from D-quinate (NAD(+) route).</text>
</comment>
<comment type="catalytic activity">
    <reaction evidence="6 10">
        <text>shikimate + NADP(+) = 3-dehydroshikimate + NADPH + H(+)</text>
        <dbReference type="Rhea" id="RHEA:17737"/>
        <dbReference type="ChEBI" id="CHEBI:15378"/>
        <dbReference type="ChEBI" id="CHEBI:16630"/>
        <dbReference type="ChEBI" id="CHEBI:36208"/>
        <dbReference type="ChEBI" id="CHEBI:57783"/>
        <dbReference type="ChEBI" id="CHEBI:58349"/>
        <dbReference type="EC" id="1.1.1.25"/>
    </reaction>
</comment>
<evidence type="ECO:0000313" key="14">
    <source>
        <dbReference type="EMBL" id="TCL35038.1"/>
    </source>
</evidence>
<feature type="binding site" evidence="10">
    <location>
        <position position="92"/>
    </location>
    <ligand>
        <name>shikimate</name>
        <dbReference type="ChEBI" id="CHEBI:36208"/>
    </ligand>
</feature>
<dbReference type="GO" id="GO:0050661">
    <property type="term" value="F:NADP binding"/>
    <property type="evidence" value="ECO:0007669"/>
    <property type="project" value="InterPro"/>
</dbReference>
<evidence type="ECO:0000256" key="2">
    <source>
        <dbReference type="ARBA" id="ARBA00022605"/>
    </source>
</evidence>
<feature type="binding site" evidence="10">
    <location>
        <position position="225"/>
    </location>
    <ligand>
        <name>NADP(+)</name>
        <dbReference type="ChEBI" id="CHEBI:58349"/>
    </ligand>
</feature>
<feature type="binding site" evidence="10">
    <location>
        <position position="255"/>
    </location>
    <ligand>
        <name>shikimate</name>
        <dbReference type="ChEBI" id="CHEBI:36208"/>
    </ligand>
</feature>
<comment type="similarity">
    <text evidence="10">Belongs to the shikimate dehydrogenase family.</text>
</comment>
<keyword evidence="4 10" id="KW-0560">Oxidoreductase</keyword>
<dbReference type="InterPro" id="IPR036291">
    <property type="entry name" value="NAD(P)-bd_dom_sf"/>
</dbReference>
<feature type="binding site" evidence="10">
    <location>
        <position position="248"/>
    </location>
    <ligand>
        <name>NADP(+)</name>
        <dbReference type="ChEBI" id="CHEBI:58349"/>
    </ligand>
</feature>
<dbReference type="GO" id="GO:0009073">
    <property type="term" value="P:aromatic amino acid family biosynthetic process"/>
    <property type="evidence" value="ECO:0007669"/>
    <property type="project" value="UniProtKB-KW"/>
</dbReference>
<comment type="catalytic activity">
    <reaction evidence="8">
        <text>shikimate + NAD(+) = 3-dehydroshikimate + NADH + H(+)</text>
        <dbReference type="Rhea" id="RHEA:17741"/>
        <dbReference type="ChEBI" id="CHEBI:15378"/>
        <dbReference type="ChEBI" id="CHEBI:16630"/>
        <dbReference type="ChEBI" id="CHEBI:36208"/>
        <dbReference type="ChEBI" id="CHEBI:57540"/>
        <dbReference type="ChEBI" id="CHEBI:57945"/>
    </reaction>
</comment>
<name>A0A4V2Q876_9FIRM</name>
<evidence type="ECO:0000256" key="5">
    <source>
        <dbReference type="ARBA" id="ARBA00023141"/>
    </source>
</evidence>
<dbReference type="GO" id="GO:0008652">
    <property type="term" value="P:amino acid biosynthetic process"/>
    <property type="evidence" value="ECO:0007669"/>
    <property type="project" value="UniProtKB-KW"/>
</dbReference>
<evidence type="ECO:0000259" key="12">
    <source>
        <dbReference type="Pfam" id="PF08501"/>
    </source>
</evidence>
<evidence type="ECO:0000256" key="7">
    <source>
        <dbReference type="ARBA" id="ARBA00051639"/>
    </source>
</evidence>
<keyword evidence="3 10" id="KW-0521">NADP</keyword>